<feature type="domain" description="Reverse transcriptase" evidence="1">
    <location>
        <begin position="266"/>
        <end position="575"/>
    </location>
</feature>
<feature type="non-terminal residue" evidence="2">
    <location>
        <position position="905"/>
    </location>
</feature>
<sequence length="905" mass="102039">QRMSGQRAKLAKPMQAFPVGSNRLTGHYPIYVLQRRVADRLSEVSVQSLANVQRQLNAIMMQEAAVVFPAAPRPDQRPSADPRFRASTSATWNLYRLAKRPAVCTLRNIWAKWRLFSQFAKASAQLRVQSKRLKQEFLHGLIDTAEQAASKGDQRTLHNIVRRLTPRNHHKASRLQSSSGQLLSSAEQLEAIVEYGNATFAAQPDEAPPPALSADLHVHDSVVIRELLSLGIGKAVPKHVAPAACWKLCAGSVGTVLGEAFRLHFKQGNNGTLQGDWKDTHVVWLPKPSKQPTTVSNMRPIGLQCPTSKILAGVLRESLLAALQPVLRSLPQFAFTKSRGTADALARAHGHFYQVAQLLKLSTVNRFQQQAGLTQPKCQGGVCLSLDLSKAFDCVQRGLIYQSLRRHGVSEVVIQVIQQLHFRARYHFEVSEMCGHTCTTNGIKQGCKIAPYLWSYFTVAFMLLLRDQRDLTWLQRVMTLFADDCWGAWVIKSRQDFKQAKLDLELILETLETLKMTVNYQKTAILLHLVGKEAAGIRRQATYRKAGTLYLRVTVHGRDCGIPIKEEHEYLGSIVSYHRRVEKNVMHRLKACQARYQGLRKTLNGVHHLSQQHRIRLWQACVCTSAMYSLPVVGLSKGSLGRLVTELTRHLRAITRQPVHLTHIPTIAVWTKANLAMPGWTLQCLLDKYRLRLRHTAETSPDVTVSAVAMQHLEDVSTTLEDILRQEAQYATMPLVQQAILSVDARPPEPIAVPPAAHDTAFEGENVEHLPLIMMYEEEMDPEIDASIFAHCYNIGPPQQAMTAMTNRAQKRQRPEHQLRQMPMGMRMHPQLPQAGMGMATYSQQQNGDPMRLMGRLLLQQEETIARLRKDKCFVLFLKHEQEGVLRPLMQVSKEWHLKQAEATT</sequence>
<name>A0A812Y3T7_9DINO</name>
<evidence type="ECO:0000259" key="1">
    <source>
        <dbReference type="PROSITE" id="PS50878"/>
    </source>
</evidence>
<evidence type="ECO:0000313" key="2">
    <source>
        <dbReference type="EMBL" id="CAE7758543.1"/>
    </source>
</evidence>
<accession>A0A812Y3T7</accession>
<dbReference type="PROSITE" id="PS50878">
    <property type="entry name" value="RT_POL"/>
    <property type="match status" value="1"/>
</dbReference>
<dbReference type="EMBL" id="CAJNJA010039647">
    <property type="protein sequence ID" value="CAE7758543.1"/>
    <property type="molecule type" value="Genomic_DNA"/>
</dbReference>
<keyword evidence="3" id="KW-1185">Reference proteome</keyword>
<evidence type="ECO:0000313" key="3">
    <source>
        <dbReference type="Proteomes" id="UP000601435"/>
    </source>
</evidence>
<dbReference type="InterPro" id="IPR000477">
    <property type="entry name" value="RT_dom"/>
</dbReference>
<proteinExistence type="predicted"/>
<dbReference type="PANTHER" id="PTHR19446">
    <property type="entry name" value="REVERSE TRANSCRIPTASES"/>
    <property type="match status" value="1"/>
</dbReference>
<feature type="non-terminal residue" evidence="2">
    <location>
        <position position="1"/>
    </location>
</feature>
<gene>
    <name evidence="2" type="primary">Pol</name>
    <name evidence="2" type="ORF">SNEC2469_LOCUS22046</name>
</gene>
<organism evidence="2 3">
    <name type="scientific">Symbiodinium necroappetens</name>
    <dbReference type="NCBI Taxonomy" id="1628268"/>
    <lineage>
        <taxon>Eukaryota</taxon>
        <taxon>Sar</taxon>
        <taxon>Alveolata</taxon>
        <taxon>Dinophyceae</taxon>
        <taxon>Suessiales</taxon>
        <taxon>Symbiodiniaceae</taxon>
        <taxon>Symbiodinium</taxon>
    </lineage>
</organism>
<reference evidence="2" key="1">
    <citation type="submission" date="2021-02" db="EMBL/GenBank/DDBJ databases">
        <authorList>
            <person name="Dougan E. K."/>
            <person name="Rhodes N."/>
            <person name="Thang M."/>
            <person name="Chan C."/>
        </authorList>
    </citation>
    <scope>NUCLEOTIDE SEQUENCE</scope>
</reference>
<dbReference type="AlphaFoldDB" id="A0A812Y3T7"/>
<dbReference type="Pfam" id="PF00078">
    <property type="entry name" value="RVT_1"/>
    <property type="match status" value="1"/>
</dbReference>
<dbReference type="Proteomes" id="UP000601435">
    <property type="component" value="Unassembled WGS sequence"/>
</dbReference>
<protein>
    <submittedName>
        <fullName evidence="2">Pol protein</fullName>
    </submittedName>
</protein>
<comment type="caution">
    <text evidence="2">The sequence shown here is derived from an EMBL/GenBank/DDBJ whole genome shotgun (WGS) entry which is preliminary data.</text>
</comment>
<dbReference type="OrthoDB" id="410381at2759"/>